<dbReference type="RefSeq" id="XP_028885217.1">
    <property type="nucleotide sequence ID" value="XM_029023193.1"/>
</dbReference>
<dbReference type="GeneID" id="39982973"/>
<keyword evidence="2" id="KW-1185">Reference proteome</keyword>
<reference evidence="1 2" key="1">
    <citation type="submission" date="2017-03" db="EMBL/GenBank/DDBJ databases">
        <title>An alternative strategy for trypanosome survival in the mammalian bloodstream revealed through genome and transcriptome analysis of the ubiquitous bovine parasite Trypanosoma (Megatrypanum) theileri.</title>
        <authorList>
            <person name="Kelly S."/>
            <person name="Ivens A."/>
            <person name="Mott A."/>
            <person name="O'Neill E."/>
            <person name="Emms D."/>
            <person name="Macleod O."/>
            <person name="Voorheis P."/>
            <person name="Matthews J."/>
            <person name="Matthews K."/>
            <person name="Carrington M."/>
        </authorList>
    </citation>
    <scope>NUCLEOTIDE SEQUENCE [LARGE SCALE GENOMIC DNA]</scope>
    <source>
        <strain evidence="1">Edinburgh</strain>
    </source>
</reference>
<proteinExistence type="predicted"/>
<comment type="caution">
    <text evidence="1">The sequence shown here is derived from an EMBL/GenBank/DDBJ whole genome shotgun (WGS) entry which is preliminary data.</text>
</comment>
<dbReference type="AlphaFoldDB" id="A0A1X0P2R7"/>
<protein>
    <submittedName>
        <fullName evidence="1">Uncharacterized protein</fullName>
    </submittedName>
</protein>
<dbReference type="OrthoDB" id="248270at2759"/>
<evidence type="ECO:0000313" key="1">
    <source>
        <dbReference type="EMBL" id="ORC91151.1"/>
    </source>
</evidence>
<gene>
    <name evidence="1" type="ORF">TM35_000061560</name>
</gene>
<dbReference type="EMBL" id="NBCO01000006">
    <property type="protein sequence ID" value="ORC91151.1"/>
    <property type="molecule type" value="Genomic_DNA"/>
</dbReference>
<accession>A0A1X0P2R7</accession>
<dbReference type="VEuPathDB" id="TriTrypDB:TM35_000061560"/>
<organism evidence="1 2">
    <name type="scientific">Trypanosoma theileri</name>
    <dbReference type="NCBI Taxonomy" id="67003"/>
    <lineage>
        <taxon>Eukaryota</taxon>
        <taxon>Discoba</taxon>
        <taxon>Euglenozoa</taxon>
        <taxon>Kinetoplastea</taxon>
        <taxon>Metakinetoplastina</taxon>
        <taxon>Trypanosomatida</taxon>
        <taxon>Trypanosomatidae</taxon>
        <taxon>Trypanosoma</taxon>
    </lineage>
</organism>
<evidence type="ECO:0000313" key="2">
    <source>
        <dbReference type="Proteomes" id="UP000192257"/>
    </source>
</evidence>
<name>A0A1X0P2R7_9TRYP</name>
<sequence length="132" mass="14905">MTSEDHKYENSDKRGVSWISSIGGISPSEYLSSVNTSLETVVSRIEAGFLIDTLEVDVRELCIDINRLVDHIKLSGMYCSAETYSNLLTTLERLRTAVAQMRRCKGEMRMTASTSFYTYKIRTPPLPSDLQL</sequence>
<dbReference type="Proteomes" id="UP000192257">
    <property type="component" value="Unassembled WGS sequence"/>
</dbReference>